<evidence type="ECO:0000256" key="1">
    <source>
        <dbReference type="SAM" id="MobiDB-lite"/>
    </source>
</evidence>
<dbReference type="Proteomes" id="UP000821837">
    <property type="component" value="Chromosome 11"/>
</dbReference>
<sequence length="123" mass="13597">MHVDKPDLKRPHHSSSSADEPGNPRKLTATETSRPGDHPPPPAHVAVGSFPPESGRISDHYTVILSMALPHRRLEGKRFWKLDLAVLADDEAKDILRAGISRTVTNASKPSLQWNTLKSQCQH</sequence>
<proteinExistence type="predicted"/>
<reference evidence="2" key="1">
    <citation type="journal article" date="2020" name="Cell">
        <title>Large-Scale Comparative Analyses of Tick Genomes Elucidate Their Genetic Diversity and Vector Capacities.</title>
        <authorList>
            <consortium name="Tick Genome and Microbiome Consortium (TIGMIC)"/>
            <person name="Jia N."/>
            <person name="Wang J."/>
            <person name="Shi W."/>
            <person name="Du L."/>
            <person name="Sun Y."/>
            <person name="Zhan W."/>
            <person name="Jiang J.F."/>
            <person name="Wang Q."/>
            <person name="Zhang B."/>
            <person name="Ji P."/>
            <person name="Bell-Sakyi L."/>
            <person name="Cui X.M."/>
            <person name="Yuan T.T."/>
            <person name="Jiang B.G."/>
            <person name="Yang W.F."/>
            <person name="Lam T.T."/>
            <person name="Chang Q.C."/>
            <person name="Ding S.J."/>
            <person name="Wang X.J."/>
            <person name="Zhu J.G."/>
            <person name="Ruan X.D."/>
            <person name="Zhao L."/>
            <person name="Wei J.T."/>
            <person name="Ye R.Z."/>
            <person name="Que T.C."/>
            <person name="Du C.H."/>
            <person name="Zhou Y.H."/>
            <person name="Cheng J.X."/>
            <person name="Dai P.F."/>
            <person name="Guo W.B."/>
            <person name="Han X.H."/>
            <person name="Huang E.J."/>
            <person name="Li L.F."/>
            <person name="Wei W."/>
            <person name="Gao Y.C."/>
            <person name="Liu J.Z."/>
            <person name="Shao H.Z."/>
            <person name="Wang X."/>
            <person name="Wang C.C."/>
            <person name="Yang T.C."/>
            <person name="Huo Q.B."/>
            <person name="Li W."/>
            <person name="Chen H.Y."/>
            <person name="Chen S.E."/>
            <person name="Zhou L.G."/>
            <person name="Ni X.B."/>
            <person name="Tian J.H."/>
            <person name="Sheng Y."/>
            <person name="Liu T."/>
            <person name="Pan Y.S."/>
            <person name="Xia L.Y."/>
            <person name="Li J."/>
            <person name="Zhao F."/>
            <person name="Cao W.C."/>
        </authorList>
    </citation>
    <scope>NUCLEOTIDE SEQUENCE</scope>
    <source>
        <strain evidence="2">Rsan-2018</strain>
    </source>
</reference>
<keyword evidence="3" id="KW-1185">Reference proteome</keyword>
<dbReference type="AlphaFoldDB" id="A0A9D4QEI2"/>
<name>A0A9D4QEI2_RHISA</name>
<feature type="region of interest" description="Disordered" evidence="1">
    <location>
        <begin position="1"/>
        <end position="52"/>
    </location>
</feature>
<dbReference type="EMBL" id="JABSTV010001247">
    <property type="protein sequence ID" value="KAH7973288.1"/>
    <property type="molecule type" value="Genomic_DNA"/>
</dbReference>
<evidence type="ECO:0000313" key="2">
    <source>
        <dbReference type="EMBL" id="KAH7973288.1"/>
    </source>
</evidence>
<accession>A0A9D4QEI2</accession>
<evidence type="ECO:0000313" key="3">
    <source>
        <dbReference type="Proteomes" id="UP000821837"/>
    </source>
</evidence>
<reference evidence="2" key="2">
    <citation type="submission" date="2021-09" db="EMBL/GenBank/DDBJ databases">
        <authorList>
            <person name="Jia N."/>
            <person name="Wang J."/>
            <person name="Shi W."/>
            <person name="Du L."/>
            <person name="Sun Y."/>
            <person name="Zhan W."/>
            <person name="Jiang J."/>
            <person name="Wang Q."/>
            <person name="Zhang B."/>
            <person name="Ji P."/>
            <person name="Sakyi L.B."/>
            <person name="Cui X."/>
            <person name="Yuan T."/>
            <person name="Jiang B."/>
            <person name="Yang W."/>
            <person name="Lam T.T.-Y."/>
            <person name="Chang Q."/>
            <person name="Ding S."/>
            <person name="Wang X."/>
            <person name="Zhu J."/>
            <person name="Ruan X."/>
            <person name="Zhao L."/>
            <person name="Wei J."/>
            <person name="Que T."/>
            <person name="Du C."/>
            <person name="Cheng J."/>
            <person name="Dai P."/>
            <person name="Han X."/>
            <person name="Huang E."/>
            <person name="Gao Y."/>
            <person name="Liu J."/>
            <person name="Shao H."/>
            <person name="Ye R."/>
            <person name="Li L."/>
            <person name="Wei W."/>
            <person name="Wang X."/>
            <person name="Wang C."/>
            <person name="Huo Q."/>
            <person name="Li W."/>
            <person name="Guo W."/>
            <person name="Chen H."/>
            <person name="Chen S."/>
            <person name="Zhou L."/>
            <person name="Zhou L."/>
            <person name="Ni X."/>
            <person name="Tian J."/>
            <person name="Zhou Y."/>
            <person name="Sheng Y."/>
            <person name="Liu T."/>
            <person name="Pan Y."/>
            <person name="Xia L."/>
            <person name="Li J."/>
            <person name="Zhao F."/>
            <person name="Cao W."/>
        </authorList>
    </citation>
    <scope>NUCLEOTIDE SEQUENCE</scope>
    <source>
        <strain evidence="2">Rsan-2018</strain>
        <tissue evidence="2">Larvae</tissue>
    </source>
</reference>
<comment type="caution">
    <text evidence="2">The sequence shown here is derived from an EMBL/GenBank/DDBJ whole genome shotgun (WGS) entry which is preliminary data.</text>
</comment>
<gene>
    <name evidence="2" type="ORF">HPB52_023353</name>
</gene>
<protein>
    <submittedName>
        <fullName evidence="2">Uncharacterized protein</fullName>
    </submittedName>
</protein>
<organism evidence="2 3">
    <name type="scientific">Rhipicephalus sanguineus</name>
    <name type="common">Brown dog tick</name>
    <name type="synonym">Ixodes sanguineus</name>
    <dbReference type="NCBI Taxonomy" id="34632"/>
    <lineage>
        <taxon>Eukaryota</taxon>
        <taxon>Metazoa</taxon>
        <taxon>Ecdysozoa</taxon>
        <taxon>Arthropoda</taxon>
        <taxon>Chelicerata</taxon>
        <taxon>Arachnida</taxon>
        <taxon>Acari</taxon>
        <taxon>Parasitiformes</taxon>
        <taxon>Ixodida</taxon>
        <taxon>Ixodoidea</taxon>
        <taxon>Ixodidae</taxon>
        <taxon>Rhipicephalinae</taxon>
        <taxon>Rhipicephalus</taxon>
        <taxon>Rhipicephalus</taxon>
    </lineage>
</organism>